<dbReference type="Pfam" id="PF04294">
    <property type="entry name" value="VanW"/>
    <property type="match status" value="1"/>
</dbReference>
<organism evidence="4 5">
    <name type="scientific">Paenibacillus terricola</name>
    <dbReference type="NCBI Taxonomy" id="2763503"/>
    <lineage>
        <taxon>Bacteria</taxon>
        <taxon>Bacillati</taxon>
        <taxon>Bacillota</taxon>
        <taxon>Bacilli</taxon>
        <taxon>Bacillales</taxon>
        <taxon>Paenibacillaceae</taxon>
        <taxon>Paenibacillus</taxon>
    </lineage>
</organism>
<comment type="caution">
    <text evidence="4">The sequence shown here is derived from an EMBL/GenBank/DDBJ whole genome shotgun (WGS) entry which is preliminary data.</text>
</comment>
<dbReference type="PANTHER" id="PTHR35788">
    <property type="entry name" value="EXPORTED PROTEIN-RELATED"/>
    <property type="match status" value="1"/>
</dbReference>
<evidence type="ECO:0000313" key="5">
    <source>
        <dbReference type="Proteomes" id="UP000609346"/>
    </source>
</evidence>
<reference evidence="4 5" key="1">
    <citation type="submission" date="2020-09" db="EMBL/GenBank/DDBJ databases">
        <title>Paenibacillus sp. strain PR3 16S rRNA gene Genome sequencing and assembly.</title>
        <authorList>
            <person name="Kim J."/>
        </authorList>
    </citation>
    <scope>NUCLEOTIDE SEQUENCE [LARGE SCALE GENOMIC DNA]</scope>
    <source>
        <strain evidence="4 5">PR3</strain>
    </source>
</reference>
<dbReference type="Proteomes" id="UP000609346">
    <property type="component" value="Unassembled WGS sequence"/>
</dbReference>
<proteinExistence type="predicted"/>
<gene>
    <name evidence="4" type="ORF">H8B09_18915</name>
</gene>
<dbReference type="RefSeq" id="WP_191205108.1">
    <property type="nucleotide sequence ID" value="NZ_JACXZA010000004.1"/>
</dbReference>
<dbReference type="PANTHER" id="PTHR35788:SF1">
    <property type="entry name" value="EXPORTED PROTEIN"/>
    <property type="match status" value="1"/>
</dbReference>
<evidence type="ECO:0000256" key="1">
    <source>
        <dbReference type="ARBA" id="ARBA00022729"/>
    </source>
</evidence>
<accession>A0ABR8MY28</accession>
<evidence type="ECO:0000256" key="2">
    <source>
        <dbReference type="SAM" id="MobiDB-lite"/>
    </source>
</evidence>
<dbReference type="SMART" id="SM01208">
    <property type="entry name" value="G5"/>
    <property type="match status" value="1"/>
</dbReference>
<sequence length="495" mass="53851">MKRIHVVFIVVLGLLLVASAGWGALSLYANDSKVPEDVTAGGIQLGGMEIDEAADLLTHYADSWEKQQIVVLANEALDSTDSREWTLKELGYHVDANSAIAALKKLEKGSLIDRTRYRHSFEKTLSINYSSDTEVFDDAVKKEWGWIDTSAPTNATRVITANDRVVYTPSTNAYRIDLTSLHNQVDPWIKEAQSSASVLAADLAALSTRGFHLPLPISIVEPEVTLEKLKAEGIDRMIMSFTTDFASSAEGRAYNVTSTAKALNDVELAPDEVFSYGKIVAATEKKYGYREAPVIQNGKLVPGIGGGICQVSSTLYNAIIRAGLDIVERRNHSLPVSYLPIGQDATFASGAIDFRFRNTTGKHLIIRTVVEDRKLTVKLFGTMPDNVRYDIESVTTSTIEPTIRETVSDTLPPGGRLITQQGKQGYVVETYRTLVRDGKVVSRERLSKDKYNAQPTLVSVGKGTETKGKLGPGASNDAEQAPIIEDGVGAQAPSA</sequence>
<keyword evidence="5" id="KW-1185">Reference proteome</keyword>
<feature type="domain" description="G5" evidence="3">
    <location>
        <begin position="384"/>
        <end position="466"/>
    </location>
</feature>
<dbReference type="InterPro" id="IPR007391">
    <property type="entry name" value="Vancomycin_resist_VanW"/>
</dbReference>
<evidence type="ECO:0000313" key="4">
    <source>
        <dbReference type="EMBL" id="MBD3920846.1"/>
    </source>
</evidence>
<name>A0ABR8MY28_9BACL</name>
<dbReference type="EMBL" id="JACXZA010000004">
    <property type="protein sequence ID" value="MBD3920846.1"/>
    <property type="molecule type" value="Genomic_DNA"/>
</dbReference>
<keyword evidence="1" id="KW-0732">Signal</keyword>
<feature type="region of interest" description="Disordered" evidence="2">
    <location>
        <begin position="457"/>
        <end position="495"/>
    </location>
</feature>
<dbReference type="InterPro" id="IPR011098">
    <property type="entry name" value="G5_dom"/>
</dbReference>
<dbReference type="Gene3D" id="2.20.230.10">
    <property type="entry name" value="Resuscitation-promoting factor rpfb"/>
    <property type="match status" value="1"/>
</dbReference>
<protein>
    <submittedName>
        <fullName evidence="4">VanW family protein</fullName>
    </submittedName>
</protein>
<dbReference type="Pfam" id="PF07501">
    <property type="entry name" value="G5"/>
    <property type="match status" value="1"/>
</dbReference>
<dbReference type="PROSITE" id="PS51109">
    <property type="entry name" value="G5"/>
    <property type="match status" value="1"/>
</dbReference>
<evidence type="ECO:0000259" key="3">
    <source>
        <dbReference type="PROSITE" id="PS51109"/>
    </source>
</evidence>
<dbReference type="InterPro" id="IPR052913">
    <property type="entry name" value="Glycopeptide_resist_protein"/>
</dbReference>